<dbReference type="EMBL" id="JAEACU010000010">
    <property type="protein sequence ID" value="KAH7515571.1"/>
    <property type="molecule type" value="Genomic_DNA"/>
</dbReference>
<dbReference type="GO" id="GO:0016746">
    <property type="term" value="F:acyltransferase activity"/>
    <property type="evidence" value="ECO:0007669"/>
    <property type="project" value="UniProtKB-KW"/>
</dbReference>
<evidence type="ECO:0000256" key="3">
    <source>
        <dbReference type="ARBA" id="ARBA00023315"/>
    </source>
</evidence>
<dbReference type="Pfam" id="PF02458">
    <property type="entry name" value="Transferase"/>
    <property type="match status" value="1"/>
</dbReference>
<reference evidence="4" key="1">
    <citation type="journal article" date="2021" name="Front. Plant Sci.">
        <title>Chromosome-Scale Genome Assembly for Chinese Sour Jujube and Insights Into Its Genome Evolution and Domestication Signature.</title>
        <authorList>
            <person name="Shen L.-Y."/>
            <person name="Luo H."/>
            <person name="Wang X.-L."/>
            <person name="Wang X.-M."/>
            <person name="Qiu X.-J."/>
            <person name="Liu H."/>
            <person name="Zhou S.-S."/>
            <person name="Jia K.-H."/>
            <person name="Nie S."/>
            <person name="Bao Y.-T."/>
            <person name="Zhang R.-G."/>
            <person name="Yun Q.-Z."/>
            <person name="Chai Y.-H."/>
            <person name="Lu J.-Y."/>
            <person name="Li Y."/>
            <person name="Zhao S.-W."/>
            <person name="Mao J.-F."/>
            <person name="Jia S.-G."/>
            <person name="Mao Y.-M."/>
        </authorList>
    </citation>
    <scope>NUCLEOTIDE SEQUENCE</scope>
    <source>
        <strain evidence="4">AT0</strain>
        <tissue evidence="4">Leaf</tissue>
    </source>
</reference>
<keyword evidence="2" id="KW-0808">Transferase</keyword>
<dbReference type="InterPro" id="IPR023213">
    <property type="entry name" value="CAT-like_dom_sf"/>
</dbReference>
<comment type="similarity">
    <text evidence="1">Belongs to the plant acyltransferase family.</text>
</comment>
<gene>
    <name evidence="4" type="ORF">FEM48_Zijuj10G0040800</name>
</gene>
<dbReference type="PANTHER" id="PTHR31623">
    <property type="entry name" value="F21J9.9"/>
    <property type="match status" value="1"/>
</dbReference>
<evidence type="ECO:0000256" key="2">
    <source>
        <dbReference type="ARBA" id="ARBA00022679"/>
    </source>
</evidence>
<dbReference type="Proteomes" id="UP000813462">
    <property type="component" value="Unassembled WGS sequence"/>
</dbReference>
<proteinExistence type="inferred from homology"/>
<organism evidence="4 5">
    <name type="scientific">Ziziphus jujuba var. spinosa</name>
    <dbReference type="NCBI Taxonomy" id="714518"/>
    <lineage>
        <taxon>Eukaryota</taxon>
        <taxon>Viridiplantae</taxon>
        <taxon>Streptophyta</taxon>
        <taxon>Embryophyta</taxon>
        <taxon>Tracheophyta</taxon>
        <taxon>Spermatophyta</taxon>
        <taxon>Magnoliopsida</taxon>
        <taxon>eudicotyledons</taxon>
        <taxon>Gunneridae</taxon>
        <taxon>Pentapetalae</taxon>
        <taxon>rosids</taxon>
        <taxon>fabids</taxon>
        <taxon>Rosales</taxon>
        <taxon>Rhamnaceae</taxon>
        <taxon>Paliureae</taxon>
        <taxon>Ziziphus</taxon>
    </lineage>
</organism>
<name>A0A978UL69_ZIZJJ</name>
<evidence type="ECO:0000313" key="4">
    <source>
        <dbReference type="EMBL" id="KAH7515571.1"/>
    </source>
</evidence>
<accession>A0A978UL69</accession>
<keyword evidence="3" id="KW-0012">Acyltransferase</keyword>
<dbReference type="PANTHER" id="PTHR31623:SF17">
    <property type="entry name" value="F21J9.9"/>
    <property type="match status" value="1"/>
</dbReference>
<evidence type="ECO:0000256" key="1">
    <source>
        <dbReference type="ARBA" id="ARBA00009861"/>
    </source>
</evidence>
<dbReference type="Gene3D" id="3.30.559.10">
    <property type="entry name" value="Chloramphenicol acetyltransferase-like domain"/>
    <property type="match status" value="1"/>
</dbReference>
<dbReference type="AlphaFoldDB" id="A0A978UL69"/>
<comment type="caution">
    <text evidence="4">The sequence shown here is derived from an EMBL/GenBank/DDBJ whole genome shotgun (WGS) entry which is preliminary data.</text>
</comment>
<protein>
    <submittedName>
        <fullName evidence="4">Uncharacterized protein</fullName>
    </submittedName>
</protein>
<evidence type="ECO:0000313" key="5">
    <source>
        <dbReference type="Proteomes" id="UP000813462"/>
    </source>
</evidence>
<sequence>MVTVEKVMETESPSTAFLFCIGRQTPKSGIDHQLTLLNLFKVEFLLPMYYLMLVDVGPGDKKCVTRRFVFEASKISVLKNSIACEVKSPSRVEVVMALLYKCAISASTKGSPIIQLQTMNLRRRIEPPLPNNIVGNFIQHFKIPTKYIQRNEEKIGCLYLICIMHALK</sequence>